<dbReference type="EMBL" id="QXGF01000079">
    <property type="protein sequence ID" value="KAE8947475.1"/>
    <property type="molecule type" value="Genomic_DNA"/>
</dbReference>
<proteinExistence type="predicted"/>
<evidence type="ECO:0000313" key="10">
    <source>
        <dbReference type="Proteomes" id="UP000441208"/>
    </source>
</evidence>
<dbReference type="EMBL" id="QXFY01000144">
    <property type="protein sequence ID" value="KAE9354924.1"/>
    <property type="molecule type" value="Genomic_DNA"/>
</dbReference>
<dbReference type="AlphaFoldDB" id="A0A6A3FN73"/>
<dbReference type="Proteomes" id="UP000486351">
    <property type="component" value="Unassembled WGS sequence"/>
</dbReference>
<dbReference type="EMBL" id="QXFZ01006235">
    <property type="protein sequence ID" value="KAE9059086.1"/>
    <property type="molecule type" value="Genomic_DNA"/>
</dbReference>
<dbReference type="EMBL" id="QXFX01012655">
    <property type="protein sequence ID" value="KAE9040763.1"/>
    <property type="molecule type" value="Genomic_DNA"/>
</dbReference>
<evidence type="ECO:0000313" key="12">
    <source>
        <dbReference type="Proteomes" id="UP000476176"/>
    </source>
</evidence>
<comment type="caution">
    <text evidence="1">The sequence shown here is derived from an EMBL/GenBank/DDBJ whole genome shotgun (WGS) entry which is preliminary data.</text>
</comment>
<organism evidence="1 8">
    <name type="scientific">Phytophthora fragariae</name>
    <dbReference type="NCBI Taxonomy" id="53985"/>
    <lineage>
        <taxon>Eukaryota</taxon>
        <taxon>Sar</taxon>
        <taxon>Stramenopiles</taxon>
        <taxon>Oomycota</taxon>
        <taxon>Peronosporomycetes</taxon>
        <taxon>Peronosporales</taxon>
        <taxon>Peronosporaceae</taxon>
        <taxon>Phytophthora</taxon>
    </lineage>
</organism>
<evidence type="ECO:0000313" key="7">
    <source>
        <dbReference type="EMBL" id="KAE9354924.1"/>
    </source>
</evidence>
<evidence type="ECO:0000313" key="3">
    <source>
        <dbReference type="EMBL" id="KAE9040763.1"/>
    </source>
</evidence>
<dbReference type="Proteomes" id="UP000429523">
    <property type="component" value="Unassembled WGS sequence"/>
</dbReference>
<evidence type="ECO:0000313" key="11">
    <source>
        <dbReference type="Proteomes" id="UP000460718"/>
    </source>
</evidence>
<evidence type="ECO:0000313" key="4">
    <source>
        <dbReference type="EMBL" id="KAE9059086.1"/>
    </source>
</evidence>
<dbReference type="EMBL" id="QXGD01000079">
    <property type="protein sequence ID" value="KAE9254340.1"/>
    <property type="molecule type" value="Genomic_DNA"/>
</dbReference>
<dbReference type="Proteomes" id="UP000488956">
    <property type="component" value="Unassembled WGS sequence"/>
</dbReference>
<evidence type="ECO:0000313" key="13">
    <source>
        <dbReference type="Proteomes" id="UP000486351"/>
    </source>
</evidence>
<dbReference type="Proteomes" id="UP000460718">
    <property type="component" value="Unassembled WGS sequence"/>
</dbReference>
<evidence type="ECO:0000313" key="14">
    <source>
        <dbReference type="Proteomes" id="UP000488956"/>
    </source>
</evidence>
<protein>
    <submittedName>
        <fullName evidence="1">Uncharacterized protein</fullName>
    </submittedName>
</protein>
<gene>
    <name evidence="6" type="ORF">PF002_g2917</name>
    <name evidence="5" type="ORF">PF004_g16801</name>
    <name evidence="4" type="ORF">PF007_g31071</name>
    <name evidence="7" type="ORF">PF008_g4309</name>
    <name evidence="1" type="ORF">PF009_g2908</name>
    <name evidence="3" type="ORF">PF010_g33296</name>
    <name evidence="2" type="ORF">PF011_g16037</name>
</gene>
<sequence>MRARSASVSVSTQDVTAAFVTVLCLGRLAGDGGGAAMVAFDCTSVVVLTTTWLTSLRSRFC</sequence>
<dbReference type="EMBL" id="QXGC01001215">
    <property type="protein sequence ID" value="KAE9208306.1"/>
    <property type="molecule type" value="Genomic_DNA"/>
</dbReference>
<evidence type="ECO:0000313" key="2">
    <source>
        <dbReference type="EMBL" id="KAE8996132.1"/>
    </source>
</evidence>
<dbReference type="EMBL" id="QXFW01001123">
    <property type="protein sequence ID" value="KAE8996132.1"/>
    <property type="molecule type" value="Genomic_DNA"/>
</dbReference>
<evidence type="ECO:0000313" key="6">
    <source>
        <dbReference type="EMBL" id="KAE9254340.1"/>
    </source>
</evidence>
<evidence type="ECO:0000313" key="8">
    <source>
        <dbReference type="Proteomes" id="UP000429523"/>
    </source>
</evidence>
<evidence type="ECO:0000313" key="9">
    <source>
        <dbReference type="Proteomes" id="UP000440367"/>
    </source>
</evidence>
<evidence type="ECO:0000313" key="1">
    <source>
        <dbReference type="EMBL" id="KAE8947475.1"/>
    </source>
</evidence>
<dbReference type="Proteomes" id="UP000441208">
    <property type="component" value="Unassembled WGS sequence"/>
</dbReference>
<dbReference type="Proteomes" id="UP000440367">
    <property type="component" value="Unassembled WGS sequence"/>
</dbReference>
<accession>A0A6A3FN73</accession>
<name>A0A6A3FN73_9STRA</name>
<evidence type="ECO:0000313" key="5">
    <source>
        <dbReference type="EMBL" id="KAE9208306.1"/>
    </source>
</evidence>
<reference evidence="8 9" key="1">
    <citation type="submission" date="2018-08" db="EMBL/GenBank/DDBJ databases">
        <title>Genomic investigation of the strawberry pathogen Phytophthora fragariae indicates pathogenicity is determined by transcriptional variation in three key races.</title>
        <authorList>
            <person name="Adams T.M."/>
            <person name="Armitage A.D."/>
            <person name="Sobczyk M.K."/>
            <person name="Bates H.J."/>
            <person name="Dunwell J.M."/>
            <person name="Nellist C.F."/>
            <person name="Harrison R.J."/>
        </authorList>
    </citation>
    <scope>NUCLEOTIDE SEQUENCE [LARGE SCALE GENOMIC DNA]</scope>
    <source>
        <strain evidence="6 9">BC-1</strain>
        <strain evidence="5 12">BC-23</strain>
        <strain evidence="4 10">NOV-71</strain>
        <strain evidence="7 13">NOV-77</strain>
        <strain evidence="1 8">NOV-9</strain>
        <strain evidence="3 14">ONT-3</strain>
        <strain evidence="2 11">SCRP245</strain>
    </source>
</reference>
<dbReference type="Proteomes" id="UP000476176">
    <property type="component" value="Unassembled WGS sequence"/>
</dbReference>